<evidence type="ECO:0000256" key="4">
    <source>
        <dbReference type="ARBA" id="ARBA00022692"/>
    </source>
</evidence>
<dbReference type="Pfam" id="PF03281">
    <property type="entry name" value="Mab-21"/>
    <property type="match status" value="1"/>
</dbReference>
<dbReference type="OMA" id="RVYGGPR"/>
<keyword evidence="5" id="KW-0732">Signal</keyword>
<evidence type="ECO:0000313" key="13">
    <source>
        <dbReference type="Proteomes" id="UP000694392"/>
    </source>
</evidence>
<feature type="compositionally biased region" description="Low complexity" evidence="8">
    <location>
        <begin position="79"/>
        <end position="88"/>
    </location>
</feature>
<protein>
    <submittedName>
        <fullName evidence="12">ITPRIP like 2</fullName>
    </submittedName>
</protein>
<evidence type="ECO:0000313" key="12">
    <source>
        <dbReference type="Ensembl" id="ENSSPUP00000008506.1"/>
    </source>
</evidence>
<evidence type="ECO:0000256" key="1">
    <source>
        <dbReference type="ARBA" id="ARBA00004479"/>
    </source>
</evidence>
<feature type="domain" description="Mab-21-like HhH/H2TH-like" evidence="11">
    <location>
        <begin position="341"/>
        <end position="426"/>
    </location>
</feature>
<dbReference type="InterPro" id="IPR046906">
    <property type="entry name" value="Mab-21_HhH/H2TH-like"/>
</dbReference>
<evidence type="ECO:0000256" key="6">
    <source>
        <dbReference type="ARBA" id="ARBA00022989"/>
    </source>
</evidence>
<keyword evidence="7 9" id="KW-0472">Membrane</keyword>
<keyword evidence="4 9" id="KW-0812">Transmembrane</keyword>
<evidence type="ECO:0000256" key="7">
    <source>
        <dbReference type="ARBA" id="ARBA00023136"/>
    </source>
</evidence>
<dbReference type="PRINTS" id="PR02107">
    <property type="entry name" value="INOS145TPRIP"/>
</dbReference>
<evidence type="ECO:0000256" key="5">
    <source>
        <dbReference type="ARBA" id="ARBA00022729"/>
    </source>
</evidence>
<evidence type="ECO:0000256" key="2">
    <source>
        <dbReference type="ARBA" id="ARBA00005554"/>
    </source>
</evidence>
<evidence type="ECO:0000256" key="3">
    <source>
        <dbReference type="ARBA" id="ARBA00008307"/>
    </source>
</evidence>
<reference evidence="12" key="2">
    <citation type="submission" date="2025-09" db="UniProtKB">
        <authorList>
            <consortium name="Ensembl"/>
        </authorList>
    </citation>
    <scope>IDENTIFICATION</scope>
</reference>
<dbReference type="InterPro" id="IPR024810">
    <property type="entry name" value="MAB21L/cGLR"/>
</dbReference>
<comment type="similarity">
    <text evidence="2">Belongs to the ITPRIP family.</text>
</comment>
<dbReference type="InterPro" id="IPR026250">
    <property type="entry name" value="ITPRIP-like"/>
</dbReference>
<keyword evidence="6 9" id="KW-1133">Transmembrane helix</keyword>
<evidence type="ECO:0000256" key="8">
    <source>
        <dbReference type="SAM" id="MobiDB-lite"/>
    </source>
</evidence>
<feature type="transmembrane region" description="Helical" evidence="9">
    <location>
        <begin position="46"/>
        <end position="65"/>
    </location>
</feature>
<feature type="domain" description="Mab-21-like nucleotidyltransferase" evidence="10">
    <location>
        <begin position="156"/>
        <end position="291"/>
    </location>
</feature>
<gene>
    <name evidence="12" type="primary">ITPRIPL2</name>
</gene>
<feature type="region of interest" description="Disordered" evidence="8">
    <location>
        <begin position="75"/>
        <end position="94"/>
    </location>
</feature>
<dbReference type="Pfam" id="PF20266">
    <property type="entry name" value="Mab-21_C"/>
    <property type="match status" value="1"/>
</dbReference>
<keyword evidence="13" id="KW-1185">Reference proteome</keyword>
<dbReference type="GO" id="GO:0016020">
    <property type="term" value="C:membrane"/>
    <property type="evidence" value="ECO:0007669"/>
    <property type="project" value="UniProtKB-SubCell"/>
</dbReference>
<accession>A0A8D0GHP0</accession>
<dbReference type="GeneTree" id="ENSGT01050000244827"/>
<dbReference type="PANTHER" id="PTHR10656">
    <property type="entry name" value="CELL FATE DETERMINING PROTEIN MAB21-RELATED"/>
    <property type="match status" value="1"/>
</dbReference>
<reference evidence="12" key="1">
    <citation type="submission" date="2025-08" db="UniProtKB">
        <authorList>
            <consortium name="Ensembl"/>
        </authorList>
    </citation>
    <scope>IDENTIFICATION</scope>
</reference>
<comment type="subcellular location">
    <subcellularLocation>
        <location evidence="1">Membrane</location>
        <topology evidence="1">Single-pass type I membrane protein</topology>
    </subcellularLocation>
</comment>
<dbReference type="Ensembl" id="ENSSPUT00000009073.1">
    <property type="protein sequence ID" value="ENSSPUP00000008506.1"/>
    <property type="gene ID" value="ENSSPUG00000006604.1"/>
</dbReference>
<dbReference type="SMART" id="SM01265">
    <property type="entry name" value="Mab-21"/>
    <property type="match status" value="1"/>
</dbReference>
<organism evidence="12 13">
    <name type="scientific">Sphenodon punctatus</name>
    <name type="common">Tuatara</name>
    <name type="synonym">Hatteria punctata</name>
    <dbReference type="NCBI Taxonomy" id="8508"/>
    <lineage>
        <taxon>Eukaryota</taxon>
        <taxon>Metazoa</taxon>
        <taxon>Chordata</taxon>
        <taxon>Craniata</taxon>
        <taxon>Vertebrata</taxon>
        <taxon>Euteleostomi</taxon>
        <taxon>Lepidosauria</taxon>
        <taxon>Sphenodontia</taxon>
        <taxon>Sphenodontidae</taxon>
        <taxon>Sphenodon</taxon>
    </lineage>
</organism>
<dbReference type="AlphaFoldDB" id="A0A8D0GHP0"/>
<dbReference type="InterPro" id="IPR046903">
    <property type="entry name" value="Mab-21-like_nuc_Trfase"/>
</dbReference>
<dbReference type="Gene3D" id="1.10.1410.40">
    <property type="match status" value="1"/>
</dbReference>
<dbReference type="PANTHER" id="PTHR10656:SF9">
    <property type="entry name" value="INOSITOL 1,4,5-TRISPHOSPHATE RECEPTOR-INTERACTING PROTEIN-LIKE 2"/>
    <property type="match status" value="1"/>
</dbReference>
<evidence type="ECO:0000256" key="9">
    <source>
        <dbReference type="SAM" id="Phobius"/>
    </source>
</evidence>
<sequence>MSVYRLNLRVFWPLVTGLCTALLCLFQVLSRSSSRAAEESAPWASGSLALLKCSALLLLLGYLLLRYCASPGGDGAGGAARRSPASGGEISSSRRRRRRLLEHFHEQQLRLSPHVLGHSKAHVSLIVGELVRAARAQPGPLALTLRGDFVQVGSAYEQHKIRSPDCFDILVPLRLPPRLELEPRCCLGSGPGPRFLGALKAPPRRSQARAGGEAELAGQSHLSAALVLRWFQGHLQRCLGAVRYRLQERCRISLSACPGLPLTLHILPRSDYVCCHLSMAVRLIPAIPLGDSLYLLALQPKPKPAASPSKLEAIWGLNVSKHEQRMLGWLKEQTPLNSCHLTCLQIIKGLRDLSSRGLQQPFCTHWRRVLSSYILKTALFSLMLRGPMQAWEEQFLVERLEDLVMFLRDCLQKRVLMHFFLGNASLPEAVTVPKFLKESTPFNLLSEFDAPTLDLVAFQLLNTWNQAPKIIRKYSNQKYWRRSSVLCKHISDSSRQELHSN</sequence>
<proteinExistence type="inferred from homology"/>
<name>A0A8D0GHP0_SPHPU</name>
<evidence type="ECO:0000259" key="10">
    <source>
        <dbReference type="Pfam" id="PF03281"/>
    </source>
</evidence>
<dbReference type="Proteomes" id="UP000694392">
    <property type="component" value="Unplaced"/>
</dbReference>
<evidence type="ECO:0000259" key="11">
    <source>
        <dbReference type="Pfam" id="PF20266"/>
    </source>
</evidence>
<comment type="similarity">
    <text evidence="3">Belongs to the mab-21 family.</text>
</comment>
<dbReference type="Gene3D" id="3.30.460.90">
    <property type="match status" value="1"/>
</dbReference>